<dbReference type="InterPro" id="IPR039306">
    <property type="entry name" value="MYOB"/>
</dbReference>
<name>A0AAN8VH47_9MAGN</name>
<accession>A0AAN8VH47</accession>
<evidence type="ECO:0000313" key="8">
    <source>
        <dbReference type="EMBL" id="KAK6931609.1"/>
    </source>
</evidence>
<dbReference type="InterPro" id="IPR007656">
    <property type="entry name" value="GTD-bd"/>
</dbReference>
<feature type="region of interest" description="Disordered" evidence="6">
    <location>
        <begin position="546"/>
        <end position="597"/>
    </location>
</feature>
<comment type="caution">
    <text evidence="8">The sequence shown here is derived from an EMBL/GenBank/DDBJ whole genome shotgun (WGS) entry which is preliminary data.</text>
</comment>
<gene>
    <name evidence="8" type="ORF">RJ641_003402</name>
</gene>
<feature type="region of interest" description="Disordered" evidence="6">
    <location>
        <begin position="19"/>
        <end position="72"/>
    </location>
</feature>
<organism evidence="8 9">
    <name type="scientific">Dillenia turbinata</name>
    <dbReference type="NCBI Taxonomy" id="194707"/>
    <lineage>
        <taxon>Eukaryota</taxon>
        <taxon>Viridiplantae</taxon>
        <taxon>Streptophyta</taxon>
        <taxon>Embryophyta</taxon>
        <taxon>Tracheophyta</taxon>
        <taxon>Spermatophyta</taxon>
        <taxon>Magnoliopsida</taxon>
        <taxon>eudicotyledons</taxon>
        <taxon>Gunneridae</taxon>
        <taxon>Pentapetalae</taxon>
        <taxon>Dilleniales</taxon>
        <taxon>Dilleniaceae</taxon>
        <taxon>Dillenia</taxon>
    </lineage>
</organism>
<feature type="compositionally biased region" description="Basic and acidic residues" evidence="6">
    <location>
        <begin position="32"/>
        <end position="53"/>
    </location>
</feature>
<dbReference type="PROSITE" id="PS51775">
    <property type="entry name" value="GTD_BINDING"/>
    <property type="match status" value="1"/>
</dbReference>
<keyword evidence="3" id="KW-1133">Transmembrane helix</keyword>
<dbReference type="AlphaFoldDB" id="A0AAN8VH47"/>
<reference evidence="8 9" key="1">
    <citation type="submission" date="2023-12" db="EMBL/GenBank/DDBJ databases">
        <title>A high-quality genome assembly for Dillenia turbinata (Dilleniales).</title>
        <authorList>
            <person name="Chanderbali A."/>
        </authorList>
    </citation>
    <scope>NUCLEOTIDE SEQUENCE [LARGE SCALE GENOMIC DNA]</scope>
    <source>
        <strain evidence="8">LSX21</strain>
        <tissue evidence="8">Leaf</tissue>
    </source>
</reference>
<evidence type="ECO:0000256" key="4">
    <source>
        <dbReference type="ARBA" id="ARBA00023136"/>
    </source>
</evidence>
<keyword evidence="4" id="KW-0472">Membrane</keyword>
<evidence type="ECO:0000256" key="3">
    <source>
        <dbReference type="ARBA" id="ARBA00022989"/>
    </source>
</evidence>
<dbReference type="Proteomes" id="UP001370490">
    <property type="component" value="Unassembled WGS sequence"/>
</dbReference>
<dbReference type="PANTHER" id="PTHR31448">
    <property type="entry name" value="MYOSIN-BINDING PROTEIN 2"/>
    <property type="match status" value="1"/>
</dbReference>
<comment type="subcellular location">
    <subcellularLocation>
        <location evidence="1">Membrane</location>
        <topology evidence="1">Single-pass membrane protein</topology>
    </subcellularLocation>
</comment>
<evidence type="ECO:0000313" key="9">
    <source>
        <dbReference type="Proteomes" id="UP001370490"/>
    </source>
</evidence>
<feature type="coiled-coil region" evidence="5">
    <location>
        <begin position="608"/>
        <end position="642"/>
    </location>
</feature>
<feature type="domain" description="GTD-binding" evidence="7">
    <location>
        <begin position="432"/>
        <end position="530"/>
    </location>
</feature>
<keyword evidence="9" id="KW-1185">Reference proteome</keyword>
<dbReference type="EMBL" id="JBAMMX010000011">
    <property type="protein sequence ID" value="KAK6931609.1"/>
    <property type="molecule type" value="Genomic_DNA"/>
</dbReference>
<dbReference type="GO" id="GO:0016020">
    <property type="term" value="C:membrane"/>
    <property type="evidence" value="ECO:0007669"/>
    <property type="project" value="UniProtKB-SubCell"/>
</dbReference>
<proteinExistence type="predicted"/>
<dbReference type="GO" id="GO:0080115">
    <property type="term" value="F:myosin XI tail binding"/>
    <property type="evidence" value="ECO:0007669"/>
    <property type="project" value="UniProtKB-ARBA"/>
</dbReference>
<protein>
    <submittedName>
        <fullName evidence="8">GTD-binding domain</fullName>
    </submittedName>
</protein>
<evidence type="ECO:0000259" key="7">
    <source>
        <dbReference type="PROSITE" id="PS51775"/>
    </source>
</evidence>
<sequence length="822" mass="93812">MVVMEENLISEEKAHDTIESAVASDQSLFNHGSDDHPMKTEEKKYSEPNKDFKEADEEEKQQPSKDQIEDASIEFVPAKGKGFDGENDQRLIPILLIDSTMAEDPLENRLGKSNDQEAILGHVESDIELILDSGLNVKQEEERVAVDSEHRKRDAAKFEMMESMEIEEDENSIVLHVRKGEFARKVSGQVAMSQATQTEDDLFEATIPEKAEDIKDPDVPAVSEELSHIQCGEKKEGVVEQIQDHELSQVQCVEKKEDPLIKLEMEMSNKEVFEQIQAHESVILDNLVTFSVSEELSQVQCAENKGEILVGKEMPDEEDTEQIQAHEFDHEEEEDPALNFTNDKNSATCDQGPRQAEEESFGCEEKSKAVNNHLSLCQDNIEIEEDRFPDTPTSLDGFHHLQKKLLLLEKRESEESLDGSVMSEFEGGEGVSAIEQLKSALKSERKALSALYTELEEERSASAVAANQTMAMINRLQEEKAAMQMEALQYQRMMEEQSEYDQEALQLLNELLVKREKEKQELEKELEVYRKKVMEFEAKEKMMMLKRRKDDSARSGTSSASCSNSEDRDGQYIDLNHEGKGEDSFDGNEESGHHNTPVDTVLDLEESLANFEEDRLSILEQLKILEEKLITLSDEEEEQSEVVKPIDHIFQENGKYHGENLDFSYEVNGNGFHEEVNGKHQHERRIMSAKAKRLLPLFDAEAEDGILGGDENGCDSDLLQNQSFVKFEQEDNRIVIEREVDHLHERLQALEVDREFLRHYIGSLKKGDKGIELLQEILQHLRDLRNVELRVRNMTDDYLIGVNLQLLFTATSIGRSKDIFLC</sequence>
<dbReference type="PANTHER" id="PTHR31448:SF3">
    <property type="entry name" value="MYOSIN-BINDING PROTEIN 2"/>
    <property type="match status" value="1"/>
</dbReference>
<evidence type="ECO:0000256" key="2">
    <source>
        <dbReference type="ARBA" id="ARBA00022692"/>
    </source>
</evidence>
<evidence type="ECO:0000256" key="1">
    <source>
        <dbReference type="ARBA" id="ARBA00004167"/>
    </source>
</evidence>
<dbReference type="Pfam" id="PF04576">
    <property type="entry name" value="Zein-binding"/>
    <property type="match status" value="1"/>
</dbReference>
<evidence type="ECO:0000256" key="5">
    <source>
        <dbReference type="SAM" id="Coils"/>
    </source>
</evidence>
<keyword evidence="5" id="KW-0175">Coiled coil</keyword>
<feature type="compositionally biased region" description="Polar residues" evidence="6">
    <location>
        <begin position="339"/>
        <end position="349"/>
    </location>
</feature>
<feature type="compositionally biased region" description="Low complexity" evidence="6">
    <location>
        <begin position="554"/>
        <end position="564"/>
    </location>
</feature>
<feature type="region of interest" description="Disordered" evidence="6">
    <location>
        <begin position="327"/>
        <end position="362"/>
    </location>
</feature>
<keyword evidence="2" id="KW-0812">Transmembrane</keyword>
<feature type="compositionally biased region" description="Basic and acidic residues" evidence="6">
    <location>
        <begin position="565"/>
        <end position="583"/>
    </location>
</feature>
<evidence type="ECO:0000256" key="6">
    <source>
        <dbReference type="SAM" id="MobiDB-lite"/>
    </source>
</evidence>
<feature type="coiled-coil region" evidence="5">
    <location>
        <begin position="434"/>
        <end position="539"/>
    </location>
</feature>